<name>A0AB39S6R3_9ACTN</name>
<proteinExistence type="predicted"/>
<dbReference type="Gene3D" id="3.60.40.10">
    <property type="entry name" value="PPM-type phosphatase domain"/>
    <property type="match status" value="1"/>
</dbReference>
<gene>
    <name evidence="3" type="ORF">AB5J50_17070</name>
</gene>
<dbReference type="InterPro" id="IPR013656">
    <property type="entry name" value="PAS_4"/>
</dbReference>
<dbReference type="Gene3D" id="3.30.450.40">
    <property type="match status" value="1"/>
</dbReference>
<dbReference type="InterPro" id="IPR029016">
    <property type="entry name" value="GAF-like_dom_sf"/>
</dbReference>
<dbReference type="SMART" id="SM00331">
    <property type="entry name" value="PP2C_SIG"/>
    <property type="match status" value="1"/>
</dbReference>
<dbReference type="GO" id="GO:0016791">
    <property type="term" value="F:phosphatase activity"/>
    <property type="evidence" value="ECO:0007669"/>
    <property type="project" value="TreeGrafter"/>
</dbReference>
<feature type="domain" description="PAS" evidence="2">
    <location>
        <begin position="15"/>
        <end position="69"/>
    </location>
</feature>
<accession>A0AB39S6R3</accession>
<dbReference type="InterPro" id="IPR003018">
    <property type="entry name" value="GAF"/>
</dbReference>
<reference evidence="3" key="1">
    <citation type="submission" date="2024-07" db="EMBL/GenBank/DDBJ databases">
        <authorList>
            <person name="Yu S.T."/>
        </authorList>
    </citation>
    <scope>NUCLEOTIDE SEQUENCE</scope>
    <source>
        <strain evidence="3">R35</strain>
    </source>
</reference>
<dbReference type="AlphaFoldDB" id="A0AB39S6R3"/>
<dbReference type="PANTHER" id="PTHR43156">
    <property type="entry name" value="STAGE II SPORULATION PROTEIN E-RELATED"/>
    <property type="match status" value="1"/>
</dbReference>
<evidence type="ECO:0000313" key="3">
    <source>
        <dbReference type="EMBL" id="XDQ62388.1"/>
    </source>
</evidence>
<dbReference type="SUPFAM" id="SSF81606">
    <property type="entry name" value="PP2C-like"/>
    <property type="match status" value="1"/>
</dbReference>
<dbReference type="Pfam" id="PF07228">
    <property type="entry name" value="SpoIIE"/>
    <property type="match status" value="1"/>
</dbReference>
<sequence length="561" mass="59945">MPQWLLPEGDGLPARQLVEGTLAPIVVLDAQLRHLYVNPAWVRVSGVPATAFLGRTLGEVLPDLQSPDDVLFEVLADGQPREATIAGTTGVSSPLGQRIWRAVYHRVDVPGRDARLCGIGVEISSLRRYLDDLETAHQRLALLDAAAARVGTTLDMETTCQELVDFLAPSLADMAAVGIVEEEFTGAPPPPPGFLRLRKVRGSAPPGMEWVLQQLGGPGPYVDVPRGVATRHCLDSGRPWLGNLASDELFQKVTVDPRRTKIFRAAGIHSLLITPLITAGRPVGVVLLGRAGVSQPFDDNDLVTLQALAGRAAVSIDSARRYSYEHTMALELQRALLSEPRAPHPAVEVAARYLPSGRSVLVGGDWYDSIPLPDSRTLLVMGDVMGHGFQAAVAMSQYRSLLRTIAASGAGVDKILGEFDRQVAHLGLDRLATCLLAVMDPGAGTCTTASAGHLPPAAVRPDGSIEVLWLPAGPPIGTGLGGYESLTVQMDRRTALLLYTDGLVERRGTDIDISVQALETVSLPADCPLDDMLDTFLARLANGAYEDDVAILAARQRDGNE</sequence>
<dbReference type="InterPro" id="IPR035965">
    <property type="entry name" value="PAS-like_dom_sf"/>
</dbReference>
<dbReference type="Pfam" id="PF01590">
    <property type="entry name" value="GAF"/>
    <property type="match status" value="1"/>
</dbReference>
<keyword evidence="1" id="KW-0378">Hydrolase</keyword>
<organism evidence="3">
    <name type="scientific">Streptomyces sp. R35</name>
    <dbReference type="NCBI Taxonomy" id="3238630"/>
    <lineage>
        <taxon>Bacteria</taxon>
        <taxon>Bacillati</taxon>
        <taxon>Actinomycetota</taxon>
        <taxon>Actinomycetes</taxon>
        <taxon>Kitasatosporales</taxon>
        <taxon>Streptomycetaceae</taxon>
        <taxon>Streptomyces</taxon>
    </lineage>
</organism>
<dbReference type="PANTHER" id="PTHR43156:SF2">
    <property type="entry name" value="STAGE II SPORULATION PROTEIN E"/>
    <property type="match status" value="1"/>
</dbReference>
<dbReference type="Pfam" id="PF08448">
    <property type="entry name" value="PAS_4"/>
    <property type="match status" value="1"/>
</dbReference>
<dbReference type="InterPro" id="IPR000014">
    <property type="entry name" value="PAS"/>
</dbReference>
<dbReference type="SUPFAM" id="SSF55785">
    <property type="entry name" value="PYP-like sensor domain (PAS domain)"/>
    <property type="match status" value="1"/>
</dbReference>
<dbReference type="InterPro" id="IPR052016">
    <property type="entry name" value="Bact_Sigma-Reg"/>
</dbReference>
<evidence type="ECO:0000256" key="1">
    <source>
        <dbReference type="ARBA" id="ARBA00022801"/>
    </source>
</evidence>
<dbReference type="InterPro" id="IPR001932">
    <property type="entry name" value="PPM-type_phosphatase-like_dom"/>
</dbReference>
<dbReference type="SMART" id="SM00065">
    <property type="entry name" value="GAF"/>
    <property type="match status" value="1"/>
</dbReference>
<dbReference type="InterPro" id="IPR036457">
    <property type="entry name" value="PPM-type-like_dom_sf"/>
</dbReference>
<dbReference type="Gene3D" id="3.30.450.20">
    <property type="entry name" value="PAS domain"/>
    <property type="match status" value="1"/>
</dbReference>
<evidence type="ECO:0000259" key="2">
    <source>
        <dbReference type="PROSITE" id="PS50112"/>
    </source>
</evidence>
<dbReference type="CDD" id="cd00130">
    <property type="entry name" value="PAS"/>
    <property type="match status" value="1"/>
</dbReference>
<dbReference type="SUPFAM" id="SSF55781">
    <property type="entry name" value="GAF domain-like"/>
    <property type="match status" value="1"/>
</dbReference>
<protein>
    <submittedName>
        <fullName evidence="3">SpoIIE family protein phosphatase</fullName>
    </submittedName>
</protein>
<dbReference type="EMBL" id="CP163440">
    <property type="protein sequence ID" value="XDQ62388.1"/>
    <property type="molecule type" value="Genomic_DNA"/>
</dbReference>
<dbReference type="RefSeq" id="WP_369258971.1">
    <property type="nucleotide sequence ID" value="NZ_CP163440.1"/>
</dbReference>
<dbReference type="PROSITE" id="PS50112">
    <property type="entry name" value="PAS"/>
    <property type="match status" value="1"/>
</dbReference>